<evidence type="ECO:0000313" key="1">
    <source>
        <dbReference type="EMBL" id="MDY0395154.1"/>
    </source>
</evidence>
<sequence length="88" mass="9833">MWTSWNEGRWALVTHARTTNPETGEKLAKQAVNDLESRSLPVPQQNGMVRLDAAGTSNQILWQQQAVVYSLDHVEDPINALDIATSFN</sequence>
<gene>
    <name evidence="1" type="ORF">RWE15_12910</name>
</gene>
<accession>A0ABU5C9C3</accession>
<comment type="caution">
    <text evidence="1">The sequence shown here is derived from an EMBL/GenBank/DDBJ whole genome shotgun (WGS) entry which is preliminary data.</text>
</comment>
<reference evidence="1 2" key="1">
    <citation type="submission" date="2023-10" db="EMBL/GenBank/DDBJ databases">
        <title>Virgibacillus halophilus 5B73C genome.</title>
        <authorList>
            <person name="Miliotis G."/>
            <person name="Sengupta P."/>
            <person name="Hameed A."/>
            <person name="Chuvochina M."/>
            <person name="Mcdonagh F."/>
            <person name="Simpson A.C."/>
            <person name="Singh N.K."/>
            <person name="Rekha P.D."/>
            <person name="Raman K."/>
            <person name="Hugenholtz P."/>
            <person name="Venkateswaran K."/>
        </authorList>
    </citation>
    <scope>NUCLEOTIDE SEQUENCE [LARGE SCALE GENOMIC DNA]</scope>
    <source>
        <strain evidence="1 2">5B73C</strain>
    </source>
</reference>
<keyword evidence="2" id="KW-1185">Reference proteome</keyword>
<organism evidence="1 2">
    <name type="scientific">Tigheibacillus halophilus</name>
    <dbReference type="NCBI Taxonomy" id="361280"/>
    <lineage>
        <taxon>Bacteria</taxon>
        <taxon>Bacillati</taxon>
        <taxon>Bacillota</taxon>
        <taxon>Bacilli</taxon>
        <taxon>Bacillales</taxon>
        <taxon>Bacillaceae</taxon>
        <taxon>Tigheibacillus</taxon>
    </lineage>
</organism>
<dbReference type="Proteomes" id="UP001281447">
    <property type="component" value="Unassembled WGS sequence"/>
</dbReference>
<proteinExistence type="predicted"/>
<name>A0ABU5C9C3_9BACI</name>
<evidence type="ECO:0000313" key="2">
    <source>
        <dbReference type="Proteomes" id="UP001281447"/>
    </source>
</evidence>
<protein>
    <submittedName>
        <fullName evidence="1">Uncharacterized protein</fullName>
    </submittedName>
</protein>
<dbReference type="EMBL" id="JAWDIP010000003">
    <property type="protein sequence ID" value="MDY0395154.1"/>
    <property type="molecule type" value="Genomic_DNA"/>
</dbReference>